<keyword evidence="1" id="KW-0732">Signal</keyword>
<dbReference type="InterPro" id="IPR013783">
    <property type="entry name" value="Ig-like_fold"/>
</dbReference>
<feature type="domain" description="Ig-like" evidence="5">
    <location>
        <begin position="8"/>
        <end position="81"/>
    </location>
</feature>
<dbReference type="Gene3D" id="2.60.40.10">
    <property type="entry name" value="Immunoglobulins"/>
    <property type="match status" value="2"/>
</dbReference>
<keyword evidence="3" id="KW-1015">Disulfide bond</keyword>
<dbReference type="PANTHER" id="PTHR12231:SF261">
    <property type="entry name" value="IG-LIKE DOMAIN-CONTAINING PROTEIN"/>
    <property type="match status" value="1"/>
</dbReference>
<evidence type="ECO:0000256" key="1">
    <source>
        <dbReference type="ARBA" id="ARBA00022729"/>
    </source>
</evidence>
<dbReference type="PANTHER" id="PTHR12231">
    <property type="entry name" value="CTX-RELATED TYPE I TRANSMEMBRANE PROTEIN"/>
    <property type="match status" value="1"/>
</dbReference>
<proteinExistence type="predicted"/>
<sequence length="245" mass="26860">CGCPYVLGESAHIKCDSSIDSALSVIWLSPSNHIISSPSPRYQILSNGTLVIEQVTSADKGMYACVVRKSSGDDIQNVELRVEAREPHVSRKVKKSSVKVSALAYQAIVLDCRAEEIPEAHFTWTTSHGLTLPAPYSDGRFQVHKNGSLEIRGIRKADEGQFECVAKNNFGQAELTVYLEVSTLAEKPSFPMPNIEILPIKLDGNDIYLECPATGKPTPEFTCDVKSNSQSTSVVGKDYVFFYIA</sequence>
<dbReference type="InterPro" id="IPR051170">
    <property type="entry name" value="Neural/epithelial_adhesion"/>
</dbReference>
<organism evidence="6 7">
    <name type="scientific">Denticeps clupeoides</name>
    <name type="common">denticle herring</name>
    <dbReference type="NCBI Taxonomy" id="299321"/>
    <lineage>
        <taxon>Eukaryota</taxon>
        <taxon>Metazoa</taxon>
        <taxon>Chordata</taxon>
        <taxon>Craniata</taxon>
        <taxon>Vertebrata</taxon>
        <taxon>Euteleostomi</taxon>
        <taxon>Actinopterygii</taxon>
        <taxon>Neopterygii</taxon>
        <taxon>Teleostei</taxon>
        <taxon>Clupei</taxon>
        <taxon>Clupeiformes</taxon>
        <taxon>Denticipitoidei</taxon>
        <taxon>Denticipitidae</taxon>
        <taxon>Denticeps</taxon>
    </lineage>
</organism>
<dbReference type="PROSITE" id="PS50835">
    <property type="entry name" value="IG_LIKE"/>
    <property type="match status" value="2"/>
</dbReference>
<keyword evidence="2" id="KW-0677">Repeat</keyword>
<dbReference type="Pfam" id="PF07679">
    <property type="entry name" value="I-set"/>
    <property type="match status" value="2"/>
</dbReference>
<dbReference type="AlphaFoldDB" id="A0AAY4D155"/>
<dbReference type="Ensembl" id="ENSDCDT00010047791.1">
    <property type="protein sequence ID" value="ENSDCDP00010038186.1"/>
    <property type="gene ID" value="ENSDCDG00010024736.1"/>
</dbReference>
<evidence type="ECO:0000313" key="6">
    <source>
        <dbReference type="Ensembl" id="ENSDCDP00010038186.1"/>
    </source>
</evidence>
<dbReference type="InterPro" id="IPR036179">
    <property type="entry name" value="Ig-like_dom_sf"/>
</dbReference>
<dbReference type="GeneTree" id="ENSGT00940000159942"/>
<evidence type="ECO:0000313" key="7">
    <source>
        <dbReference type="Proteomes" id="UP000694580"/>
    </source>
</evidence>
<dbReference type="InterPro" id="IPR003598">
    <property type="entry name" value="Ig_sub2"/>
</dbReference>
<dbReference type="GO" id="GO:0043005">
    <property type="term" value="C:neuron projection"/>
    <property type="evidence" value="ECO:0007669"/>
    <property type="project" value="TreeGrafter"/>
</dbReference>
<reference evidence="6" key="2">
    <citation type="submission" date="2025-08" db="UniProtKB">
        <authorList>
            <consortium name="Ensembl"/>
        </authorList>
    </citation>
    <scope>IDENTIFICATION</scope>
</reference>
<accession>A0AAY4D155</accession>
<evidence type="ECO:0000256" key="2">
    <source>
        <dbReference type="ARBA" id="ARBA00022737"/>
    </source>
</evidence>
<keyword evidence="7" id="KW-1185">Reference proteome</keyword>
<reference evidence="6 7" key="1">
    <citation type="submission" date="2020-06" db="EMBL/GenBank/DDBJ databases">
        <authorList>
            <consortium name="Wellcome Sanger Institute Data Sharing"/>
        </authorList>
    </citation>
    <scope>NUCLEOTIDE SEQUENCE [LARGE SCALE GENOMIC DNA]</scope>
</reference>
<name>A0AAY4D155_9TELE</name>
<evidence type="ECO:0000256" key="4">
    <source>
        <dbReference type="ARBA" id="ARBA00023319"/>
    </source>
</evidence>
<protein>
    <recommendedName>
        <fullName evidence="5">Ig-like domain-containing protein</fullName>
    </recommendedName>
</protein>
<dbReference type="InterPro" id="IPR003599">
    <property type="entry name" value="Ig_sub"/>
</dbReference>
<dbReference type="InterPro" id="IPR007110">
    <property type="entry name" value="Ig-like_dom"/>
</dbReference>
<evidence type="ECO:0000256" key="3">
    <source>
        <dbReference type="ARBA" id="ARBA00023157"/>
    </source>
</evidence>
<reference evidence="6" key="3">
    <citation type="submission" date="2025-09" db="UniProtKB">
        <authorList>
            <consortium name="Ensembl"/>
        </authorList>
    </citation>
    <scope>IDENTIFICATION</scope>
</reference>
<dbReference type="SUPFAM" id="SSF48726">
    <property type="entry name" value="Immunoglobulin"/>
    <property type="match status" value="2"/>
</dbReference>
<dbReference type="SMART" id="SM00409">
    <property type="entry name" value="IG"/>
    <property type="match status" value="2"/>
</dbReference>
<dbReference type="InterPro" id="IPR013098">
    <property type="entry name" value="Ig_I-set"/>
</dbReference>
<dbReference type="SMART" id="SM00408">
    <property type="entry name" value="IGc2"/>
    <property type="match status" value="2"/>
</dbReference>
<evidence type="ECO:0000259" key="5">
    <source>
        <dbReference type="PROSITE" id="PS50835"/>
    </source>
</evidence>
<feature type="domain" description="Ig-like" evidence="5">
    <location>
        <begin position="87"/>
        <end position="182"/>
    </location>
</feature>
<keyword evidence="4" id="KW-0393">Immunoglobulin domain</keyword>
<dbReference type="Proteomes" id="UP000694580">
    <property type="component" value="Chromosome 18"/>
</dbReference>